<dbReference type="EMBL" id="SNRY01003964">
    <property type="protein sequence ID" value="KAA6319181.1"/>
    <property type="molecule type" value="Genomic_DNA"/>
</dbReference>
<keyword evidence="1" id="KW-0675">Receptor</keyword>
<proteinExistence type="predicted"/>
<dbReference type="SUPFAM" id="SSF49464">
    <property type="entry name" value="Carboxypeptidase regulatory domain-like"/>
    <property type="match status" value="1"/>
</dbReference>
<reference evidence="1" key="1">
    <citation type="submission" date="2019-03" db="EMBL/GenBank/DDBJ databases">
        <title>Single cell metagenomics reveals metabolic interactions within the superorganism composed of flagellate Streblomastix strix and complex community of Bacteroidetes bacteria on its surface.</title>
        <authorList>
            <person name="Treitli S.C."/>
            <person name="Kolisko M."/>
            <person name="Husnik F."/>
            <person name="Keeling P."/>
            <person name="Hampl V."/>
        </authorList>
    </citation>
    <scope>NUCLEOTIDE SEQUENCE</scope>
    <source>
        <strain evidence="1">STM</strain>
    </source>
</reference>
<comment type="caution">
    <text evidence="1">The sequence shown here is derived from an EMBL/GenBank/DDBJ whole genome shotgun (WGS) entry which is preliminary data.</text>
</comment>
<organism evidence="1">
    <name type="scientific">termite gut metagenome</name>
    <dbReference type="NCBI Taxonomy" id="433724"/>
    <lineage>
        <taxon>unclassified sequences</taxon>
        <taxon>metagenomes</taxon>
        <taxon>organismal metagenomes</taxon>
    </lineage>
</organism>
<accession>A0A5J4QEB4</accession>
<dbReference type="InterPro" id="IPR008969">
    <property type="entry name" value="CarboxyPept-like_regulatory"/>
</dbReference>
<sequence>MKQIWIAFVLTIGTIQGIFAQQIEIKGAIKDATNKESVEFANVVLQTTDSVFIAGIAAGANGRFALEKVIPGNYLLTVSGLGYRTQYLQLDNLKESTTLGDIMLEEELIALDNVTVSASNLSSR</sequence>
<protein>
    <submittedName>
        <fullName evidence="1">TonB-dependent receptor SusC</fullName>
    </submittedName>
</protein>
<name>A0A5J4QEB4_9ZZZZ</name>
<dbReference type="Pfam" id="PF13715">
    <property type="entry name" value="CarbopepD_reg_2"/>
    <property type="match status" value="1"/>
</dbReference>
<gene>
    <name evidence="1" type="ORF">EZS27_030894</name>
</gene>
<evidence type="ECO:0000313" key="1">
    <source>
        <dbReference type="EMBL" id="KAA6319181.1"/>
    </source>
</evidence>
<dbReference type="Gene3D" id="2.60.40.1120">
    <property type="entry name" value="Carboxypeptidase-like, regulatory domain"/>
    <property type="match status" value="1"/>
</dbReference>
<dbReference type="AlphaFoldDB" id="A0A5J4QEB4"/>